<evidence type="ECO:0000313" key="3">
    <source>
        <dbReference type="Proteomes" id="UP000266673"/>
    </source>
</evidence>
<accession>A0A397W5P8</accession>
<dbReference type="OrthoDB" id="2985014at2759"/>
<comment type="caution">
    <text evidence="2">The sequence shown here is derived from an EMBL/GenBank/DDBJ whole genome shotgun (WGS) entry which is preliminary data.</text>
</comment>
<protein>
    <submittedName>
        <fullName evidence="2">Uncharacterized protein</fullName>
    </submittedName>
</protein>
<gene>
    <name evidence="2" type="ORF">C2G38_1408841</name>
</gene>
<dbReference type="AlphaFoldDB" id="A0A397W5P8"/>
<dbReference type="Proteomes" id="UP000266673">
    <property type="component" value="Unassembled WGS sequence"/>
</dbReference>
<keyword evidence="1" id="KW-0472">Membrane</keyword>
<sequence length="93" mass="10936">MYLTFLNISGVLSSMLYPTNDGPRYFKGHMINAFLLILVVILTVIMRFMLINENKKMDQRIMIGNTWRNLNKEGVNSDTKRQDNEVSDFRYIL</sequence>
<name>A0A397W5P8_9GLOM</name>
<dbReference type="EMBL" id="QKWP01000059">
    <property type="protein sequence ID" value="RIB28649.1"/>
    <property type="molecule type" value="Genomic_DNA"/>
</dbReference>
<keyword evidence="1" id="KW-1133">Transmembrane helix</keyword>
<organism evidence="2 3">
    <name type="scientific">Gigaspora rosea</name>
    <dbReference type="NCBI Taxonomy" id="44941"/>
    <lineage>
        <taxon>Eukaryota</taxon>
        <taxon>Fungi</taxon>
        <taxon>Fungi incertae sedis</taxon>
        <taxon>Mucoromycota</taxon>
        <taxon>Glomeromycotina</taxon>
        <taxon>Glomeromycetes</taxon>
        <taxon>Diversisporales</taxon>
        <taxon>Gigasporaceae</taxon>
        <taxon>Gigaspora</taxon>
    </lineage>
</organism>
<reference evidence="2 3" key="1">
    <citation type="submission" date="2018-06" db="EMBL/GenBank/DDBJ databases">
        <title>Comparative genomics reveals the genomic features of Rhizophagus irregularis, R. cerebriforme, R. diaphanum and Gigaspora rosea, and their symbiotic lifestyle signature.</title>
        <authorList>
            <person name="Morin E."/>
            <person name="San Clemente H."/>
            <person name="Chen E.C.H."/>
            <person name="De La Providencia I."/>
            <person name="Hainaut M."/>
            <person name="Kuo A."/>
            <person name="Kohler A."/>
            <person name="Murat C."/>
            <person name="Tang N."/>
            <person name="Roy S."/>
            <person name="Loubradou J."/>
            <person name="Henrissat B."/>
            <person name="Grigoriev I.V."/>
            <person name="Corradi N."/>
            <person name="Roux C."/>
            <person name="Martin F.M."/>
        </authorList>
    </citation>
    <scope>NUCLEOTIDE SEQUENCE [LARGE SCALE GENOMIC DNA]</scope>
    <source>
        <strain evidence="2 3">DAOM 194757</strain>
    </source>
</reference>
<evidence type="ECO:0000313" key="2">
    <source>
        <dbReference type="EMBL" id="RIB28649.1"/>
    </source>
</evidence>
<feature type="transmembrane region" description="Helical" evidence="1">
    <location>
        <begin position="30"/>
        <end position="50"/>
    </location>
</feature>
<evidence type="ECO:0000256" key="1">
    <source>
        <dbReference type="SAM" id="Phobius"/>
    </source>
</evidence>
<keyword evidence="1" id="KW-0812">Transmembrane</keyword>
<keyword evidence="3" id="KW-1185">Reference proteome</keyword>
<proteinExistence type="predicted"/>